<dbReference type="InterPro" id="IPR050469">
    <property type="entry name" value="Diguanylate_Cyclase"/>
</dbReference>
<dbReference type="Pfam" id="PF07495">
    <property type="entry name" value="Y_Y_Y"/>
    <property type="match status" value="1"/>
</dbReference>
<dbReference type="SUPFAM" id="SSF63829">
    <property type="entry name" value="Calcium-dependent phosphotriesterase"/>
    <property type="match status" value="3"/>
</dbReference>
<evidence type="ECO:0000256" key="2">
    <source>
        <dbReference type="ARBA" id="ARBA00012528"/>
    </source>
</evidence>
<protein>
    <recommendedName>
        <fullName evidence="2">diguanylate cyclase</fullName>
        <ecNumber evidence="2">2.7.7.65</ecNumber>
    </recommendedName>
</protein>
<keyword evidence="4" id="KW-0812">Transmembrane</keyword>
<dbReference type="InterPro" id="IPR013783">
    <property type="entry name" value="Ig-like_fold"/>
</dbReference>
<proteinExistence type="predicted"/>
<dbReference type="SMART" id="SM00267">
    <property type="entry name" value="GGDEF"/>
    <property type="match status" value="1"/>
</dbReference>
<dbReference type="EMBL" id="BAEQ01000014">
    <property type="protein sequence ID" value="GAC27644.1"/>
    <property type="molecule type" value="Genomic_DNA"/>
</dbReference>
<dbReference type="GO" id="GO:0052621">
    <property type="term" value="F:diguanylate cyclase activity"/>
    <property type="evidence" value="ECO:0007669"/>
    <property type="project" value="UniProtKB-EC"/>
</dbReference>
<dbReference type="NCBIfam" id="TIGR00254">
    <property type="entry name" value="GGDEF"/>
    <property type="match status" value="1"/>
</dbReference>
<dbReference type="GO" id="GO:1902201">
    <property type="term" value="P:negative regulation of bacterial-type flagellum-dependent cell motility"/>
    <property type="evidence" value="ECO:0007669"/>
    <property type="project" value="TreeGrafter"/>
</dbReference>
<sequence>MFFSRFKYFFILFFVINIPTYSNESRSEFINEYSVEMLTEKDGFVSSKIYSIIQDNQGLLWFGTAENGIMRYDGRKVTLFEFDRMSSNGLTHNDAGNLMLDRKGRIWVGTWGGGANLYEPKTGKFQHFINDPLRTDSLSSNRIQSLFHDQEGSIWLGSYDKGLNRYLGDNSFAHIDEETSGLSHNRIWDIEDNDNDSLWIATSFGLNLYDKNKQTFSHFLPAPDNPTPTDANQIRSILKTSKNKLYVGTQQGPFIFDKQTSLFTQLKTFDDQYLGQVNSMIEDQEGHIWFVSSKGLFRQSNSGSQIEQFDLEHNHGLRIVFEDNSRTIWVTSETHGIYKIVPHRKFKSINSPALTVPNGIAVDANGDLLIVSSSSQLYKWHVTSQKLEILSTPIFSDENGFGENQLLEKPVIFADGQNILWVAQDDGLAKFNLKTKQVELVEYPKSDPNYMEFREVRALNTDQYGNLWIGTYKNGVYRYDPLTKTFTHLDDSFGLSHPEVLKIFKDSEQNIWVGTGYGLNLWEEENQRFIFFTSDNNQIDSLLGNIVQDIHQARNGEIWIATQKGLNLYLPKTKTFKPFGRRNGLPTSLIRGIADDKNGNLWLTTNKGISKLNPLSGEVTNFDSYNGLLGLNYYANSLITGGNETLFTSSPRGIEFFNTSNVETNNSEFNVVLTGFNKMGQSVKLERPYSYVTDIQLSYIDYFFSFEFSVLDFIAPRKNQYAYKLEGYDDNWINIGNQNVVSFTNLDGGSYKFMVKATNSSGKWGEKLLSINLTVLPSPWKTWWAYSLYVSVGIAIIFTFIYFRTRLQQTEISRQKQFVLALEEQVAQKTISLNTQASDLMAANKQLEALTYKDGLTGLYNRRYFDKKLMIEINRHDRQKQPLSLILGDIDHFKLFNDFYGHQQGDSCLKQVAQCISNSAARMTDANCRYGGEEFAIILPNTSIEQSTTIAERLCLAIENMQIPHEESETSSFVTFTLGVVTIPAGEKTSVDSIILSADEALYIGKSNGRNRVIRAD</sequence>
<dbReference type="Pfam" id="PF00990">
    <property type="entry name" value="GGDEF"/>
    <property type="match status" value="1"/>
</dbReference>
<dbReference type="InterPro" id="IPR000160">
    <property type="entry name" value="GGDEF_dom"/>
</dbReference>
<evidence type="ECO:0000256" key="3">
    <source>
        <dbReference type="ARBA" id="ARBA00034247"/>
    </source>
</evidence>
<comment type="cofactor">
    <cofactor evidence="1">
        <name>Mg(2+)</name>
        <dbReference type="ChEBI" id="CHEBI:18420"/>
    </cofactor>
</comment>
<dbReference type="Proteomes" id="UP000006251">
    <property type="component" value="Unassembled WGS sequence"/>
</dbReference>
<dbReference type="OrthoDB" id="9772100at2"/>
<accession>K6Y4C5</accession>
<dbReference type="SUPFAM" id="SSF55073">
    <property type="entry name" value="Nucleotide cyclase"/>
    <property type="match status" value="1"/>
</dbReference>
<evidence type="ECO:0000259" key="5">
    <source>
        <dbReference type="PROSITE" id="PS50887"/>
    </source>
</evidence>
<dbReference type="PROSITE" id="PS50887">
    <property type="entry name" value="GGDEF"/>
    <property type="match status" value="1"/>
</dbReference>
<dbReference type="Pfam" id="PF07494">
    <property type="entry name" value="Reg_prop"/>
    <property type="match status" value="4"/>
</dbReference>
<dbReference type="RefSeq" id="WP_006009405.1">
    <property type="nucleotide sequence ID" value="NZ_AUAV01000008.1"/>
</dbReference>
<dbReference type="Gene3D" id="2.130.10.10">
    <property type="entry name" value="YVTN repeat-like/Quinoprotein amine dehydrogenase"/>
    <property type="match status" value="3"/>
</dbReference>
<dbReference type="CDD" id="cd01949">
    <property type="entry name" value="GGDEF"/>
    <property type="match status" value="1"/>
</dbReference>
<dbReference type="InterPro" id="IPR029787">
    <property type="entry name" value="Nucleotide_cyclase"/>
</dbReference>
<feature type="transmembrane region" description="Helical" evidence="4">
    <location>
        <begin position="783"/>
        <end position="803"/>
    </location>
</feature>
<dbReference type="Gene3D" id="2.60.40.10">
    <property type="entry name" value="Immunoglobulins"/>
    <property type="match status" value="1"/>
</dbReference>
<dbReference type="FunFam" id="3.30.70.270:FF:000001">
    <property type="entry name" value="Diguanylate cyclase domain protein"/>
    <property type="match status" value="1"/>
</dbReference>
<dbReference type="InterPro" id="IPR011123">
    <property type="entry name" value="Y_Y_Y"/>
</dbReference>
<keyword evidence="4" id="KW-1133">Transmembrane helix</keyword>
<gene>
    <name evidence="6" type="ORF">GPAL_0764</name>
</gene>
<feature type="domain" description="GGDEF" evidence="5">
    <location>
        <begin position="881"/>
        <end position="1017"/>
    </location>
</feature>
<dbReference type="STRING" id="1121922.GCA_000428905_01867"/>
<evidence type="ECO:0000313" key="6">
    <source>
        <dbReference type="EMBL" id="GAC27644.1"/>
    </source>
</evidence>
<name>K6Y4C5_9ALTE</name>
<dbReference type="EC" id="2.7.7.65" evidence="2"/>
<dbReference type="InterPro" id="IPR015943">
    <property type="entry name" value="WD40/YVTN_repeat-like_dom_sf"/>
</dbReference>
<dbReference type="GO" id="GO:0005886">
    <property type="term" value="C:plasma membrane"/>
    <property type="evidence" value="ECO:0007669"/>
    <property type="project" value="TreeGrafter"/>
</dbReference>
<dbReference type="Gene3D" id="3.30.70.270">
    <property type="match status" value="1"/>
</dbReference>
<dbReference type="AlphaFoldDB" id="K6Y4C5"/>
<keyword evidence="7" id="KW-1185">Reference proteome</keyword>
<dbReference type="PANTHER" id="PTHR45138:SF9">
    <property type="entry name" value="DIGUANYLATE CYCLASE DGCM-RELATED"/>
    <property type="match status" value="1"/>
</dbReference>
<comment type="catalytic activity">
    <reaction evidence="3">
        <text>2 GTP = 3',3'-c-di-GMP + 2 diphosphate</text>
        <dbReference type="Rhea" id="RHEA:24898"/>
        <dbReference type="ChEBI" id="CHEBI:33019"/>
        <dbReference type="ChEBI" id="CHEBI:37565"/>
        <dbReference type="ChEBI" id="CHEBI:58805"/>
        <dbReference type="EC" id="2.7.7.65"/>
    </reaction>
</comment>
<evidence type="ECO:0000256" key="4">
    <source>
        <dbReference type="SAM" id="Phobius"/>
    </source>
</evidence>
<organism evidence="6 7">
    <name type="scientific">Brumicola pallidula DSM 14239 = ACAM 615</name>
    <dbReference type="NCBI Taxonomy" id="1121922"/>
    <lineage>
        <taxon>Bacteria</taxon>
        <taxon>Pseudomonadati</taxon>
        <taxon>Pseudomonadota</taxon>
        <taxon>Gammaproteobacteria</taxon>
        <taxon>Alteromonadales</taxon>
        <taxon>Alteromonadaceae</taxon>
        <taxon>Brumicola</taxon>
    </lineage>
</organism>
<keyword evidence="4" id="KW-0472">Membrane</keyword>
<evidence type="ECO:0000313" key="7">
    <source>
        <dbReference type="Proteomes" id="UP000006251"/>
    </source>
</evidence>
<reference evidence="7" key="1">
    <citation type="journal article" date="2014" name="Environ. Microbiol.">
        <title>Comparative genomics of the marine bacterial genus Glaciecola reveals the high degree of genomic diversity and genomic characteristic for cold adaptation.</title>
        <authorList>
            <person name="Qin Q.L."/>
            <person name="Xie B.B."/>
            <person name="Yu Y."/>
            <person name="Shu Y.L."/>
            <person name="Rong J.C."/>
            <person name="Zhang Y.J."/>
            <person name="Zhao D.L."/>
            <person name="Chen X.L."/>
            <person name="Zhang X.Y."/>
            <person name="Chen B."/>
            <person name="Zhou B.C."/>
            <person name="Zhang Y.Z."/>
        </authorList>
    </citation>
    <scope>NUCLEOTIDE SEQUENCE [LARGE SCALE GENOMIC DNA]</scope>
    <source>
        <strain evidence="7">ACAM 615</strain>
    </source>
</reference>
<dbReference type="InterPro" id="IPR043128">
    <property type="entry name" value="Rev_trsase/Diguanyl_cyclase"/>
</dbReference>
<evidence type="ECO:0000256" key="1">
    <source>
        <dbReference type="ARBA" id="ARBA00001946"/>
    </source>
</evidence>
<dbReference type="InterPro" id="IPR011110">
    <property type="entry name" value="Reg_prop"/>
</dbReference>
<dbReference type="PANTHER" id="PTHR45138">
    <property type="entry name" value="REGULATORY COMPONENTS OF SENSORY TRANSDUCTION SYSTEM"/>
    <property type="match status" value="1"/>
</dbReference>
<comment type="caution">
    <text evidence="6">The sequence shown here is derived from an EMBL/GenBank/DDBJ whole genome shotgun (WGS) entry which is preliminary data.</text>
</comment>
<dbReference type="GO" id="GO:0043709">
    <property type="term" value="P:cell adhesion involved in single-species biofilm formation"/>
    <property type="evidence" value="ECO:0007669"/>
    <property type="project" value="TreeGrafter"/>
</dbReference>